<gene>
    <name evidence="11" type="ORF">OKA104_LOCUS36980</name>
    <name evidence="10" type="ORF">VCS650_LOCUS5726</name>
</gene>
<keyword evidence="6 9" id="KW-0333">Golgi apparatus</keyword>
<protein>
    <recommendedName>
        <fullName evidence="9">Carbohydrate sulfotransferase</fullName>
        <ecNumber evidence="9">2.8.2.-</ecNumber>
    </recommendedName>
</protein>
<evidence type="ECO:0000256" key="3">
    <source>
        <dbReference type="ARBA" id="ARBA00022679"/>
    </source>
</evidence>
<dbReference type="GO" id="GO:0000139">
    <property type="term" value="C:Golgi membrane"/>
    <property type="evidence" value="ECO:0007669"/>
    <property type="project" value="UniProtKB-SubCell"/>
</dbReference>
<evidence type="ECO:0000256" key="9">
    <source>
        <dbReference type="RuleBase" id="RU364020"/>
    </source>
</evidence>
<evidence type="ECO:0000256" key="1">
    <source>
        <dbReference type="ARBA" id="ARBA00004323"/>
    </source>
</evidence>
<keyword evidence="9" id="KW-0119">Carbohydrate metabolism</keyword>
<keyword evidence="3 9" id="KW-0808">Transferase</keyword>
<dbReference type="AlphaFoldDB" id="A0A819WHC4"/>
<dbReference type="InterPro" id="IPR005331">
    <property type="entry name" value="Sulfotransferase"/>
</dbReference>
<dbReference type="Proteomes" id="UP000663881">
    <property type="component" value="Unassembled WGS sequence"/>
</dbReference>
<evidence type="ECO:0000313" key="11">
    <source>
        <dbReference type="EMBL" id="CAF4125680.1"/>
    </source>
</evidence>
<comment type="similarity">
    <text evidence="2 9">Belongs to the sulfotransferase 2 family.</text>
</comment>
<keyword evidence="7" id="KW-0472">Membrane</keyword>
<reference evidence="11" key="1">
    <citation type="submission" date="2021-02" db="EMBL/GenBank/DDBJ databases">
        <authorList>
            <person name="Nowell W R."/>
        </authorList>
    </citation>
    <scope>NUCLEOTIDE SEQUENCE</scope>
</reference>
<dbReference type="Proteomes" id="UP000663891">
    <property type="component" value="Unassembled WGS sequence"/>
</dbReference>
<evidence type="ECO:0000256" key="8">
    <source>
        <dbReference type="ARBA" id="ARBA00023180"/>
    </source>
</evidence>
<proteinExistence type="inferred from homology"/>
<evidence type="ECO:0000256" key="5">
    <source>
        <dbReference type="ARBA" id="ARBA00022989"/>
    </source>
</evidence>
<dbReference type="PANTHER" id="PTHR12137:SF54">
    <property type="entry name" value="CARBOHYDRATE SULFOTRANSFERASE"/>
    <property type="match status" value="1"/>
</dbReference>
<dbReference type="EMBL" id="CAJNON010000034">
    <property type="protein sequence ID" value="CAF0833314.1"/>
    <property type="molecule type" value="Genomic_DNA"/>
</dbReference>
<keyword evidence="5" id="KW-1133">Transmembrane helix</keyword>
<keyword evidence="8 9" id="KW-0325">Glycoprotein</keyword>
<evidence type="ECO:0000256" key="7">
    <source>
        <dbReference type="ARBA" id="ARBA00023136"/>
    </source>
</evidence>
<keyword evidence="4" id="KW-0812">Transmembrane</keyword>
<dbReference type="OrthoDB" id="2019940at2759"/>
<dbReference type="EMBL" id="CAJOAY010005964">
    <property type="protein sequence ID" value="CAF4125680.1"/>
    <property type="molecule type" value="Genomic_DNA"/>
</dbReference>
<dbReference type="GO" id="GO:0008146">
    <property type="term" value="F:sulfotransferase activity"/>
    <property type="evidence" value="ECO:0007669"/>
    <property type="project" value="InterPro"/>
</dbReference>
<evidence type="ECO:0000256" key="2">
    <source>
        <dbReference type="ARBA" id="ARBA00006339"/>
    </source>
</evidence>
<dbReference type="GO" id="GO:0016051">
    <property type="term" value="P:carbohydrate biosynthetic process"/>
    <property type="evidence" value="ECO:0007669"/>
    <property type="project" value="InterPro"/>
</dbReference>
<evidence type="ECO:0000313" key="12">
    <source>
        <dbReference type="Proteomes" id="UP000663881"/>
    </source>
</evidence>
<keyword evidence="9" id="KW-0735">Signal-anchor</keyword>
<sequence length="366" mass="42964">MYESRSRVLNGKCNDSYRSENNITTCSSTGLIYMYPWLNAALYPLQSQSLMYCAIPKIASKTLVSLMMYVFVRDIIAHLDNNSTNINIKKIRPEQLIDIPKLINQLQKNGITITNTKESTSFSSLLKTYLHLLRFESVSSTSPSLYFNPWRLNIKDIFYSFDFKSISNLSDIFSPSFTRALFVRHPFERLASAYKERIATLAKDRIQPETHYDNVRKVICRRYTHPDWIPGPLKEEHPCEYSIPPFKHFVEFILMNTGTYSGVTQMDGHWQPYTVVCQVCKFKYNFIGKYETFDNDFNSLLKRLNVSDWNTEKRRGASGHNTWDYQQLFSSLPDNLICRLKRLYNDDLQLFNYRIEDYVNRTTLIC</sequence>
<evidence type="ECO:0000256" key="4">
    <source>
        <dbReference type="ARBA" id="ARBA00022692"/>
    </source>
</evidence>
<organism evidence="11 12">
    <name type="scientific">Adineta steineri</name>
    <dbReference type="NCBI Taxonomy" id="433720"/>
    <lineage>
        <taxon>Eukaryota</taxon>
        <taxon>Metazoa</taxon>
        <taxon>Spiralia</taxon>
        <taxon>Gnathifera</taxon>
        <taxon>Rotifera</taxon>
        <taxon>Eurotatoria</taxon>
        <taxon>Bdelloidea</taxon>
        <taxon>Adinetida</taxon>
        <taxon>Adinetidae</taxon>
        <taxon>Adineta</taxon>
    </lineage>
</organism>
<dbReference type="InterPro" id="IPR018011">
    <property type="entry name" value="Carb_sulfotrans_8-10"/>
</dbReference>
<name>A0A819WHC4_9BILA</name>
<evidence type="ECO:0000256" key="6">
    <source>
        <dbReference type="ARBA" id="ARBA00023034"/>
    </source>
</evidence>
<dbReference type="Pfam" id="PF03567">
    <property type="entry name" value="Sulfotransfer_2"/>
    <property type="match status" value="1"/>
</dbReference>
<comment type="caution">
    <text evidence="11">The sequence shown here is derived from an EMBL/GenBank/DDBJ whole genome shotgun (WGS) entry which is preliminary data.</text>
</comment>
<dbReference type="PANTHER" id="PTHR12137">
    <property type="entry name" value="CARBOHYDRATE SULFOTRANSFERASE"/>
    <property type="match status" value="1"/>
</dbReference>
<dbReference type="EC" id="2.8.2.-" evidence="9"/>
<comment type="subcellular location">
    <subcellularLocation>
        <location evidence="1 9">Golgi apparatus membrane</location>
        <topology evidence="1 9">Single-pass type II membrane protein</topology>
    </subcellularLocation>
</comment>
<accession>A0A819WHC4</accession>
<evidence type="ECO:0000313" key="10">
    <source>
        <dbReference type="EMBL" id="CAF0833314.1"/>
    </source>
</evidence>